<reference evidence="2" key="1">
    <citation type="journal article" date="2016" name="Toxins">
        <title>Venom Gland Transcriptomic and Proteomic Analyses of the Enigmatic Scorpion Superstitionia donensis (Scorpiones: Superstitioniidae), with Insights on the Evolution of Its Venom Components.</title>
        <authorList>
            <person name="Santibanez-Lopez C.E."/>
            <person name="Cid-Uribe J.I."/>
            <person name="Batista C.V."/>
            <person name="Ortiz E."/>
            <person name="Possani L.D."/>
        </authorList>
    </citation>
    <scope>NUCLEOTIDE SEQUENCE</scope>
    <source>
        <strain evidence="2">Pooled</strain>
        <tissue evidence="2">Venom gland</tissue>
    </source>
</reference>
<sequence>MKTSTLSLIFIVALTVACFGINGAEASDIMLSKRSCFEKGRICKTHNDCCSKKCVKKGAIPSRKCA</sequence>
<organism evidence="2">
    <name type="scientific">Superstitionia donensis</name>
    <dbReference type="NCBI Taxonomy" id="311983"/>
    <lineage>
        <taxon>Eukaryota</taxon>
        <taxon>Metazoa</taxon>
        <taxon>Ecdysozoa</taxon>
        <taxon>Arthropoda</taxon>
        <taxon>Chelicerata</taxon>
        <taxon>Arachnida</taxon>
        <taxon>Scorpiones</taxon>
        <taxon>Iurida</taxon>
        <taxon>Chactoidea</taxon>
        <taxon>Superstitionidae</taxon>
        <taxon>Superstitionia</taxon>
    </lineage>
</organism>
<feature type="chain" id="PRO_5012798701" evidence="1">
    <location>
        <begin position="27"/>
        <end position="66"/>
    </location>
</feature>
<proteinExistence type="predicted"/>
<feature type="signal peptide" evidence="1">
    <location>
        <begin position="1"/>
        <end position="26"/>
    </location>
</feature>
<dbReference type="EMBL" id="GFCD01000027">
    <property type="protein sequence ID" value="JAV45758.1"/>
    <property type="molecule type" value="Transcribed_RNA"/>
</dbReference>
<protein>
    <submittedName>
        <fullName evidence="2">Putative calcin-like</fullName>
    </submittedName>
</protein>
<dbReference type="AlphaFoldDB" id="A0A1V1WBN1"/>
<keyword evidence="1" id="KW-0732">Signal</keyword>
<name>A0A1V1WBN1_9SCOR</name>
<accession>A0A1V1WBN1</accession>
<evidence type="ECO:0000256" key="1">
    <source>
        <dbReference type="SAM" id="SignalP"/>
    </source>
</evidence>
<dbReference type="PROSITE" id="PS51257">
    <property type="entry name" value="PROKAR_LIPOPROTEIN"/>
    <property type="match status" value="1"/>
</dbReference>
<evidence type="ECO:0000313" key="2">
    <source>
        <dbReference type="EMBL" id="JAV45758.1"/>
    </source>
</evidence>